<feature type="domain" description="THUMP" evidence="5">
    <location>
        <begin position="668"/>
        <end position="778"/>
    </location>
</feature>
<gene>
    <name evidence="6" type="ORF">ABNW52_12865</name>
</gene>
<keyword evidence="1" id="KW-0489">Methyltransferase</keyword>
<evidence type="ECO:0000313" key="7">
    <source>
        <dbReference type="Proteomes" id="UP001433638"/>
    </source>
</evidence>
<dbReference type="Proteomes" id="UP001433638">
    <property type="component" value="Unassembled WGS sequence"/>
</dbReference>
<evidence type="ECO:0000256" key="1">
    <source>
        <dbReference type="ARBA" id="ARBA00022603"/>
    </source>
</evidence>
<feature type="compositionally biased region" description="Low complexity" evidence="4">
    <location>
        <begin position="381"/>
        <end position="390"/>
    </location>
</feature>
<feature type="compositionally biased region" description="Basic and acidic residues" evidence="4">
    <location>
        <begin position="467"/>
        <end position="582"/>
    </location>
</feature>
<evidence type="ECO:0000256" key="4">
    <source>
        <dbReference type="SAM" id="MobiDB-lite"/>
    </source>
</evidence>
<protein>
    <submittedName>
        <fullName evidence="6">THUMP domain-containing protein</fullName>
    </submittedName>
</protein>
<evidence type="ECO:0000313" key="6">
    <source>
        <dbReference type="EMBL" id="MEQ6291504.1"/>
    </source>
</evidence>
<dbReference type="PANTHER" id="PTHR47313:SF1">
    <property type="entry name" value="RIBOSOMAL RNA LARGE SUBUNIT METHYLTRANSFERASE K_L"/>
    <property type="match status" value="1"/>
</dbReference>
<feature type="compositionally biased region" description="Basic residues" evidence="4">
    <location>
        <begin position="1"/>
        <end position="12"/>
    </location>
</feature>
<sequence length="1011" mass="112720">MSTFRSRQRAAVRRQPTTPAERNAPPAGHQTPAAGQAPAKPRFGGERREGGVKREGERNFDKPRFGGDDKPRVGGGDKPRVGGGERREGGFKREGERNFDKPRFGGGERHEGGFKREGERSFDKPRFGGEDKPRFGGGEHREGGFKREGERSFDKPRFGGDDKPRFGGGERREGDFKREGERNFDKPRFGSDDKPRFGGGERREGGFKREGDRSFDKPRFGGDDKPRFGGGERREGGFKREGERSFDKPRFGGDDKPRFGGGERREGGFKREGESQPRGERNFGKPRYNNEHREGGFKREGEFQPRGERDFDRARHNAGDKPRFGGDDKPRYSNEHREGGFRHNDGLKRDGNSPHQRHEFQPRGDHAIEKPRTLFGGKTVAPSAPAASEAPAERRYTRDRVAGRGGKTHPDYIAPPIREDAETATPPAPSAAAPRSGTSTSTSFLKRVSDEQPGAPRSSEQPAADSNSRDDGFKRDGGFQPRGEREFDRSRHGADKPQPRFGGERRDGGFQPRGEREFDRSRHGTDKPRFGGDDKPRFGGERRDGDFQPRGEREFDRSRHGTDKPRFGSNDKPRFGGERRDGGFQPRGEQPRALFDKGQAEGGDAGGKVGRTPFVKTQFRALQENELALFASCPRGLEKILADEISLQGGSELQLTDGGIAFIGNREVMMRVNLHSRVASRVLMQLAQGSFQEERDIYTLAHGIDWPALFEVSRTIKVNTDGHSRLRSMDYVSLLVKDAICDRFREACGERPSVDTRHPDMRIRVFISGFDVQIYLDTSGEALFKRGWREETGEAPLRENLAAGILLLAGYTGSQPLLDPMCGSGTFLVEAADIAMNRAPGRARRFGFELLLGHNDLLWHSIRNDAELAQRKLASLPLFGNDRDPQLVEITRRNLARADIEQLVTLSCGDATALAAPAANGLIVCNPPYGVRLDEQESLAELYPQLATWLKRNFAGWHAHFMTADSRLPSLMRLSVSSRPQLFNGPLACHVYGFELVAGSNRKEKSADDSQ</sequence>
<dbReference type="EMBL" id="JBEFLD010000006">
    <property type="protein sequence ID" value="MEQ6291504.1"/>
    <property type="molecule type" value="Genomic_DNA"/>
</dbReference>
<evidence type="ECO:0000256" key="3">
    <source>
        <dbReference type="PROSITE-ProRule" id="PRU00529"/>
    </source>
</evidence>
<reference evidence="6" key="1">
    <citation type="submission" date="2024-06" db="EMBL/GenBank/DDBJ databases">
        <title>Genome sequence of Vogesella sp. MAHUQ-64.</title>
        <authorList>
            <person name="Huq M.A."/>
        </authorList>
    </citation>
    <scope>NUCLEOTIDE SEQUENCE</scope>
    <source>
        <strain evidence="6">MAHUQ-64</strain>
    </source>
</reference>
<dbReference type="InterPro" id="IPR054170">
    <property type="entry name" value="RlmL_1st"/>
</dbReference>
<keyword evidence="3" id="KW-0694">RNA-binding</keyword>
<dbReference type="Pfam" id="PF02926">
    <property type="entry name" value="THUMP"/>
    <property type="match status" value="1"/>
</dbReference>
<dbReference type="Pfam" id="PF22020">
    <property type="entry name" value="RlmL_1st"/>
    <property type="match status" value="1"/>
</dbReference>
<feature type="compositionally biased region" description="Basic and acidic residues" evidence="4">
    <location>
        <begin position="43"/>
        <end position="372"/>
    </location>
</feature>
<dbReference type="RefSeq" id="WP_349588453.1">
    <property type="nucleotide sequence ID" value="NZ_JBEFLD010000006.1"/>
</dbReference>
<dbReference type="SUPFAM" id="SSF53335">
    <property type="entry name" value="S-adenosyl-L-methionine-dependent methyltransferases"/>
    <property type="match status" value="1"/>
</dbReference>
<dbReference type="InterPro" id="IPR029063">
    <property type="entry name" value="SAM-dependent_MTases_sf"/>
</dbReference>
<name>A0ABV1M5J9_9NEIS</name>
<dbReference type="SMART" id="SM00981">
    <property type="entry name" value="THUMP"/>
    <property type="match status" value="1"/>
</dbReference>
<dbReference type="CDD" id="cd11715">
    <property type="entry name" value="THUMP_AdoMetMT"/>
    <property type="match status" value="1"/>
</dbReference>
<dbReference type="PROSITE" id="PS51165">
    <property type="entry name" value="THUMP"/>
    <property type="match status" value="1"/>
</dbReference>
<keyword evidence="7" id="KW-1185">Reference proteome</keyword>
<dbReference type="InterPro" id="IPR004114">
    <property type="entry name" value="THUMP_dom"/>
</dbReference>
<evidence type="ECO:0000256" key="2">
    <source>
        <dbReference type="ARBA" id="ARBA00022679"/>
    </source>
</evidence>
<feature type="region of interest" description="Disordered" evidence="4">
    <location>
        <begin position="1"/>
        <end position="591"/>
    </location>
</feature>
<dbReference type="PANTHER" id="PTHR47313">
    <property type="entry name" value="RIBOSOMAL RNA LARGE SUBUNIT METHYLTRANSFERASE K/L"/>
    <property type="match status" value="1"/>
</dbReference>
<accession>A0ABV1M5J9</accession>
<proteinExistence type="predicted"/>
<evidence type="ECO:0000259" key="5">
    <source>
        <dbReference type="PROSITE" id="PS51165"/>
    </source>
</evidence>
<dbReference type="Pfam" id="PF01170">
    <property type="entry name" value="UPF0020"/>
    <property type="match status" value="1"/>
</dbReference>
<feature type="compositionally biased region" description="Low complexity" evidence="4">
    <location>
        <begin position="430"/>
        <end position="443"/>
    </location>
</feature>
<comment type="caution">
    <text evidence="6">The sequence shown here is derived from an EMBL/GenBank/DDBJ whole genome shotgun (WGS) entry which is preliminary data.</text>
</comment>
<dbReference type="PROSITE" id="PS00092">
    <property type="entry name" value="N6_MTASE"/>
    <property type="match status" value="1"/>
</dbReference>
<dbReference type="InterPro" id="IPR000241">
    <property type="entry name" value="RlmKL-like_Mtase"/>
</dbReference>
<keyword evidence="2" id="KW-0808">Transferase</keyword>
<feature type="compositionally biased region" description="Basic and acidic residues" evidence="4">
    <location>
        <begin position="391"/>
        <end position="402"/>
    </location>
</feature>
<dbReference type="Gene3D" id="3.30.2130.30">
    <property type="match status" value="1"/>
</dbReference>
<organism evidence="6 7">
    <name type="scientific">Vogesella oryzagri</name>
    <dbReference type="NCBI Taxonomy" id="3160864"/>
    <lineage>
        <taxon>Bacteria</taxon>
        <taxon>Pseudomonadati</taxon>
        <taxon>Pseudomonadota</taxon>
        <taxon>Betaproteobacteria</taxon>
        <taxon>Neisseriales</taxon>
        <taxon>Chromobacteriaceae</taxon>
        <taxon>Vogesella</taxon>
    </lineage>
</organism>
<dbReference type="InterPro" id="IPR002052">
    <property type="entry name" value="DNA_methylase_N6_adenine_CS"/>
</dbReference>
<dbReference type="Gene3D" id="3.40.50.150">
    <property type="entry name" value="Vaccinia Virus protein VP39"/>
    <property type="match status" value="1"/>
</dbReference>